<dbReference type="PANTHER" id="PTHR30290:SF10">
    <property type="entry name" value="PERIPLASMIC OLIGOPEPTIDE-BINDING PROTEIN-RELATED"/>
    <property type="match status" value="1"/>
</dbReference>
<dbReference type="Proteomes" id="UP001595816">
    <property type="component" value="Unassembled WGS sequence"/>
</dbReference>
<evidence type="ECO:0000256" key="3">
    <source>
        <dbReference type="ARBA" id="ARBA00022448"/>
    </source>
</evidence>
<dbReference type="PROSITE" id="PS51257">
    <property type="entry name" value="PROKAR_LIPOPROTEIN"/>
    <property type="match status" value="1"/>
</dbReference>
<evidence type="ECO:0000256" key="4">
    <source>
        <dbReference type="ARBA" id="ARBA00022729"/>
    </source>
</evidence>
<dbReference type="InterPro" id="IPR030678">
    <property type="entry name" value="Peptide/Ni-bd"/>
</dbReference>
<feature type="signal peptide" evidence="5">
    <location>
        <begin position="1"/>
        <end position="30"/>
    </location>
</feature>
<comment type="caution">
    <text evidence="7">The sequence shown here is derived from an EMBL/GenBank/DDBJ whole genome shotgun (WGS) entry which is preliminary data.</text>
</comment>
<dbReference type="Gene3D" id="3.40.190.10">
    <property type="entry name" value="Periplasmic binding protein-like II"/>
    <property type="match status" value="1"/>
</dbReference>
<evidence type="ECO:0000259" key="6">
    <source>
        <dbReference type="Pfam" id="PF00496"/>
    </source>
</evidence>
<dbReference type="PIRSF" id="PIRSF002741">
    <property type="entry name" value="MppA"/>
    <property type="match status" value="1"/>
</dbReference>
<gene>
    <name evidence="7" type="ORF">ACFOZ4_31960</name>
</gene>
<dbReference type="Pfam" id="PF00496">
    <property type="entry name" value="SBP_bac_5"/>
    <property type="match status" value="1"/>
</dbReference>
<sequence length="504" mass="54579">MLARAKARARAVSCLAAAALVVALAACSSADDTGGDNQVLRFAPQLFPVSLDVQQYPAEEAVQTTVQQALETLTVMKDGQPAPKLATKWETPDTGTWVFHLREGVTFSDGTPFTAKDVKLSVQRLIGLKGSLNPLLASITAVDATDDHTVTFHTSAPLGTLPSTLSLVFIGQGDKVGTDAYWQKPVGTGPFKVDSFNPDEKVVLSRNDGYWGDKAKVARLEILDMPEIAARITALDNNEVDVLTAIPPDQVSEVQGTDGASYGTGPSFNYYFIWFNQNNKPFDNLKVRQALLHSLDIKSVVAGLFGDLGTVAQSPVTQSVFGSTQLTPYAYDPDKAKQLLAEAGYPGGISVSMQWPLEGGPNIRAMAQAFISQWAKAGIKVEPLEKERATWLKDFGALKWDLNLQTNTTGTGDADFTLNRLYTCTAKRMGYCNKDLDAILAQARASLDQNERKTLYAQADKILWDDAVGIFPVDLKNNYVVRSAVKGFEMPVNGRPDFSTVSIG</sequence>
<keyword evidence="8" id="KW-1185">Reference proteome</keyword>
<accession>A0ABV8LWW8</accession>
<protein>
    <submittedName>
        <fullName evidence="7">ABC transporter substrate-binding protein</fullName>
    </submittedName>
</protein>
<name>A0ABV8LWW8_9ACTN</name>
<dbReference type="Gene3D" id="3.90.76.10">
    <property type="entry name" value="Dipeptide-binding Protein, Domain 1"/>
    <property type="match status" value="1"/>
</dbReference>
<reference evidence="8" key="1">
    <citation type="journal article" date="2019" name="Int. J. Syst. Evol. Microbiol.">
        <title>The Global Catalogue of Microorganisms (GCM) 10K type strain sequencing project: providing services to taxonomists for standard genome sequencing and annotation.</title>
        <authorList>
            <consortium name="The Broad Institute Genomics Platform"/>
            <consortium name="The Broad Institute Genome Sequencing Center for Infectious Disease"/>
            <person name="Wu L."/>
            <person name="Ma J."/>
        </authorList>
    </citation>
    <scope>NUCLEOTIDE SEQUENCE [LARGE SCALE GENOMIC DNA]</scope>
    <source>
        <strain evidence="8">CGMCC 4.7289</strain>
    </source>
</reference>
<dbReference type="RefSeq" id="WP_253763125.1">
    <property type="nucleotide sequence ID" value="NZ_JAMZDZ010000001.1"/>
</dbReference>
<feature type="chain" id="PRO_5045966676" evidence="5">
    <location>
        <begin position="31"/>
        <end position="504"/>
    </location>
</feature>
<dbReference type="EMBL" id="JBHSAY010000020">
    <property type="protein sequence ID" value="MFC4135250.1"/>
    <property type="molecule type" value="Genomic_DNA"/>
</dbReference>
<evidence type="ECO:0000313" key="8">
    <source>
        <dbReference type="Proteomes" id="UP001595816"/>
    </source>
</evidence>
<evidence type="ECO:0000256" key="5">
    <source>
        <dbReference type="SAM" id="SignalP"/>
    </source>
</evidence>
<proteinExistence type="inferred from homology"/>
<dbReference type="InterPro" id="IPR000914">
    <property type="entry name" value="SBP_5_dom"/>
</dbReference>
<dbReference type="Gene3D" id="3.10.105.10">
    <property type="entry name" value="Dipeptide-binding Protein, Domain 3"/>
    <property type="match status" value="1"/>
</dbReference>
<evidence type="ECO:0000256" key="1">
    <source>
        <dbReference type="ARBA" id="ARBA00004196"/>
    </source>
</evidence>
<comment type="subcellular location">
    <subcellularLocation>
        <location evidence="1">Cell envelope</location>
    </subcellularLocation>
</comment>
<dbReference type="SUPFAM" id="SSF53850">
    <property type="entry name" value="Periplasmic binding protein-like II"/>
    <property type="match status" value="1"/>
</dbReference>
<keyword evidence="3" id="KW-0813">Transport</keyword>
<dbReference type="InterPro" id="IPR039424">
    <property type="entry name" value="SBP_5"/>
</dbReference>
<dbReference type="PANTHER" id="PTHR30290">
    <property type="entry name" value="PERIPLASMIC BINDING COMPONENT OF ABC TRANSPORTER"/>
    <property type="match status" value="1"/>
</dbReference>
<evidence type="ECO:0000256" key="2">
    <source>
        <dbReference type="ARBA" id="ARBA00005695"/>
    </source>
</evidence>
<keyword evidence="4 5" id="KW-0732">Signal</keyword>
<comment type="similarity">
    <text evidence="2">Belongs to the bacterial solute-binding protein 5 family.</text>
</comment>
<feature type="domain" description="Solute-binding protein family 5" evidence="6">
    <location>
        <begin position="81"/>
        <end position="427"/>
    </location>
</feature>
<organism evidence="7 8">
    <name type="scientific">Hamadaea flava</name>
    <dbReference type="NCBI Taxonomy" id="1742688"/>
    <lineage>
        <taxon>Bacteria</taxon>
        <taxon>Bacillati</taxon>
        <taxon>Actinomycetota</taxon>
        <taxon>Actinomycetes</taxon>
        <taxon>Micromonosporales</taxon>
        <taxon>Micromonosporaceae</taxon>
        <taxon>Hamadaea</taxon>
    </lineage>
</organism>
<evidence type="ECO:0000313" key="7">
    <source>
        <dbReference type="EMBL" id="MFC4135250.1"/>
    </source>
</evidence>
<dbReference type="CDD" id="cd00995">
    <property type="entry name" value="PBP2_NikA_DppA_OppA_like"/>
    <property type="match status" value="1"/>
</dbReference>